<keyword evidence="4" id="KW-0732">Signal</keyword>
<organism evidence="6 7">
    <name type="scientific">Panagrolaimus superbus</name>
    <dbReference type="NCBI Taxonomy" id="310955"/>
    <lineage>
        <taxon>Eukaryota</taxon>
        <taxon>Metazoa</taxon>
        <taxon>Ecdysozoa</taxon>
        <taxon>Nematoda</taxon>
        <taxon>Chromadorea</taxon>
        <taxon>Rhabditida</taxon>
        <taxon>Tylenchina</taxon>
        <taxon>Panagrolaimomorpha</taxon>
        <taxon>Panagrolaimoidea</taxon>
        <taxon>Panagrolaimidae</taxon>
        <taxon>Panagrolaimus</taxon>
    </lineage>
</organism>
<feature type="chain" id="PRO_5038161755" description="Carboxylic ester hydrolase" evidence="4">
    <location>
        <begin position="22"/>
        <end position="329"/>
    </location>
</feature>
<keyword evidence="2" id="KW-0719">Serine esterase</keyword>
<sequence length="329" mass="37526">MNWKIQFLLILLLLINFAVEATSQKPTVKIPEYSAFGFQNTTKNGISANIFLGLPYAKPPINELRFEKTETLPLNPTKIVDATNWPPPCHQVADITHWGYTTSEDCLYLNIFTPTKISNKTLLPVFVFIHGGGFEYGYTQAYGYEYFVDNFISQNIIMAFFATRDHVINGNFGHFDQIEALKFIKRNIAAFGGDPNQITLSGHSAGSLSVHTLSLTPLAKDLFKREVHIAGSNYCQFAIDTQFVFNHSELIGNAVGCTQKDTNKKKACLKKLDYQKFWEVRKQLNLSDFPYETKDILYWTSVYDNDIFDGKDIDELQAIAEKTEYFVWN</sequence>
<reference evidence="7" key="1">
    <citation type="submission" date="2022-11" db="UniProtKB">
        <authorList>
            <consortium name="WormBaseParasite"/>
        </authorList>
    </citation>
    <scope>IDENTIFICATION</scope>
</reference>
<accession>A0A914Y4L0</accession>
<evidence type="ECO:0000259" key="5">
    <source>
        <dbReference type="Pfam" id="PF00135"/>
    </source>
</evidence>
<dbReference type="AlphaFoldDB" id="A0A914Y4L0"/>
<dbReference type="PROSITE" id="PS00122">
    <property type="entry name" value="CARBOXYLESTERASE_B_1"/>
    <property type="match status" value="1"/>
</dbReference>
<keyword evidence="3 4" id="KW-0378">Hydrolase</keyword>
<dbReference type="Pfam" id="PF00135">
    <property type="entry name" value="COesterase"/>
    <property type="match status" value="1"/>
</dbReference>
<dbReference type="InterPro" id="IPR019826">
    <property type="entry name" value="Carboxylesterase_B_AS"/>
</dbReference>
<name>A0A914Y4L0_9BILA</name>
<comment type="similarity">
    <text evidence="1 4">Belongs to the type-B carboxylesterase/lipase family.</text>
</comment>
<evidence type="ECO:0000313" key="7">
    <source>
        <dbReference type="WBParaSite" id="PSU_v2.g15135.t1"/>
    </source>
</evidence>
<evidence type="ECO:0000256" key="4">
    <source>
        <dbReference type="RuleBase" id="RU361235"/>
    </source>
</evidence>
<protein>
    <recommendedName>
        <fullName evidence="4">Carboxylic ester hydrolase</fullName>
        <ecNumber evidence="4">3.1.1.-</ecNumber>
    </recommendedName>
</protein>
<proteinExistence type="inferred from homology"/>
<evidence type="ECO:0000256" key="1">
    <source>
        <dbReference type="ARBA" id="ARBA00005964"/>
    </source>
</evidence>
<dbReference type="InterPro" id="IPR050309">
    <property type="entry name" value="Type-B_Carboxylest/Lipase"/>
</dbReference>
<dbReference type="PANTHER" id="PTHR11559">
    <property type="entry name" value="CARBOXYLESTERASE"/>
    <property type="match status" value="1"/>
</dbReference>
<dbReference type="EC" id="3.1.1.-" evidence="4"/>
<dbReference type="Gene3D" id="3.40.50.1820">
    <property type="entry name" value="alpha/beta hydrolase"/>
    <property type="match status" value="1"/>
</dbReference>
<dbReference type="InterPro" id="IPR019819">
    <property type="entry name" value="Carboxylesterase_B_CS"/>
</dbReference>
<dbReference type="PROSITE" id="PS00941">
    <property type="entry name" value="CARBOXYLESTERASE_B_2"/>
    <property type="match status" value="1"/>
</dbReference>
<keyword evidence="6" id="KW-1185">Reference proteome</keyword>
<dbReference type="Proteomes" id="UP000887577">
    <property type="component" value="Unplaced"/>
</dbReference>
<evidence type="ECO:0000256" key="2">
    <source>
        <dbReference type="ARBA" id="ARBA00022487"/>
    </source>
</evidence>
<dbReference type="InterPro" id="IPR002018">
    <property type="entry name" value="CarbesteraseB"/>
</dbReference>
<feature type="signal peptide" evidence="4">
    <location>
        <begin position="1"/>
        <end position="21"/>
    </location>
</feature>
<dbReference type="WBParaSite" id="PSU_v2.g15135.t1">
    <property type="protein sequence ID" value="PSU_v2.g15135.t1"/>
    <property type="gene ID" value="PSU_v2.g15135"/>
</dbReference>
<evidence type="ECO:0000256" key="3">
    <source>
        <dbReference type="ARBA" id="ARBA00022801"/>
    </source>
</evidence>
<evidence type="ECO:0000313" key="6">
    <source>
        <dbReference type="Proteomes" id="UP000887577"/>
    </source>
</evidence>
<dbReference type="SUPFAM" id="SSF53474">
    <property type="entry name" value="alpha/beta-Hydrolases"/>
    <property type="match status" value="1"/>
</dbReference>
<dbReference type="InterPro" id="IPR029058">
    <property type="entry name" value="AB_hydrolase_fold"/>
</dbReference>
<feature type="domain" description="Carboxylesterase type B" evidence="5">
    <location>
        <begin position="26"/>
        <end position="318"/>
    </location>
</feature>
<dbReference type="GO" id="GO:0052689">
    <property type="term" value="F:carboxylic ester hydrolase activity"/>
    <property type="evidence" value="ECO:0007669"/>
    <property type="project" value="UniProtKB-KW"/>
</dbReference>